<protein>
    <submittedName>
        <fullName evidence="4">Nicotinamidase/pyrazinamidase</fullName>
    </submittedName>
</protein>
<evidence type="ECO:0000313" key="4">
    <source>
        <dbReference type="EMBL" id="VYU22621.1"/>
    </source>
</evidence>
<keyword evidence="2" id="KW-0378">Hydrolase</keyword>
<sequence>MQKVLVVIDMQKDFVDGALGSAQAQMIVENVRKKIENFDGPIIFTRDTHDTNYLESQEGKFLPVTHCVKNTEGWHIVSGLIEAAEGRPIMSPVSFIDKPNFGSLELLSRLEGMNSVNPIESITLVGLCTDICVVSNAIILKAGLPEIPVYVDSSCCAGVTEESHQAALTTMKMCQCIVE</sequence>
<dbReference type="Gene3D" id="3.40.50.850">
    <property type="entry name" value="Isochorismatase-like"/>
    <property type="match status" value="1"/>
</dbReference>
<comment type="similarity">
    <text evidence="1">Belongs to the isochorismatase family.</text>
</comment>
<organism evidence="4">
    <name type="scientific">Veillonella dispar</name>
    <dbReference type="NCBI Taxonomy" id="39778"/>
    <lineage>
        <taxon>Bacteria</taxon>
        <taxon>Bacillati</taxon>
        <taxon>Bacillota</taxon>
        <taxon>Negativicutes</taxon>
        <taxon>Veillonellales</taxon>
        <taxon>Veillonellaceae</taxon>
        <taxon>Veillonella</taxon>
    </lineage>
</organism>
<dbReference type="AlphaFoldDB" id="A0A6N3D701"/>
<proteinExistence type="inferred from homology"/>
<accession>A0A6N3D701</accession>
<dbReference type="InterPro" id="IPR036380">
    <property type="entry name" value="Isochorismatase-like_sf"/>
</dbReference>
<name>A0A6N3D701_9FIRM</name>
<dbReference type="Pfam" id="PF00857">
    <property type="entry name" value="Isochorismatase"/>
    <property type="match status" value="1"/>
</dbReference>
<feature type="domain" description="Isochorismatase-like" evidence="3">
    <location>
        <begin position="4"/>
        <end position="174"/>
    </location>
</feature>
<dbReference type="PANTHER" id="PTHR43540">
    <property type="entry name" value="PEROXYUREIDOACRYLATE/UREIDOACRYLATE AMIDOHYDROLASE-RELATED"/>
    <property type="match status" value="1"/>
</dbReference>
<evidence type="ECO:0000259" key="3">
    <source>
        <dbReference type="Pfam" id="PF00857"/>
    </source>
</evidence>
<evidence type="ECO:0000256" key="2">
    <source>
        <dbReference type="ARBA" id="ARBA00022801"/>
    </source>
</evidence>
<reference evidence="4" key="1">
    <citation type="submission" date="2019-11" db="EMBL/GenBank/DDBJ databases">
        <authorList>
            <person name="Feng L."/>
        </authorList>
    </citation>
    <scope>NUCLEOTIDE SEQUENCE</scope>
    <source>
        <strain evidence="4">VdisparLFYP95</strain>
    </source>
</reference>
<dbReference type="SUPFAM" id="SSF52499">
    <property type="entry name" value="Isochorismatase-like hydrolases"/>
    <property type="match status" value="1"/>
</dbReference>
<dbReference type="EMBL" id="CACRUF010000044">
    <property type="protein sequence ID" value="VYU22621.1"/>
    <property type="molecule type" value="Genomic_DNA"/>
</dbReference>
<dbReference type="InterPro" id="IPR050272">
    <property type="entry name" value="Isochorismatase-like_hydrls"/>
</dbReference>
<dbReference type="CDD" id="cd00431">
    <property type="entry name" value="cysteine_hydrolases"/>
    <property type="match status" value="1"/>
</dbReference>
<evidence type="ECO:0000256" key="1">
    <source>
        <dbReference type="ARBA" id="ARBA00006336"/>
    </source>
</evidence>
<dbReference type="RefSeq" id="WP_024064846.1">
    <property type="nucleotide sequence ID" value="NZ_CACRUF010000044.1"/>
</dbReference>
<dbReference type="InterPro" id="IPR000868">
    <property type="entry name" value="Isochorismatase-like_dom"/>
</dbReference>
<dbReference type="GO" id="GO:0016787">
    <property type="term" value="F:hydrolase activity"/>
    <property type="evidence" value="ECO:0007669"/>
    <property type="project" value="UniProtKB-KW"/>
</dbReference>
<gene>
    <name evidence="4" type="ORF">VDLFYP95_01833</name>
</gene>